<keyword evidence="1" id="KW-0472">Membrane</keyword>
<evidence type="ECO:0000313" key="3">
    <source>
        <dbReference type="Proteomes" id="UP001597156"/>
    </source>
</evidence>
<name>A0ABW3PER8_9LACO</name>
<keyword evidence="1" id="KW-1133">Transmembrane helix</keyword>
<dbReference type="RefSeq" id="WP_121979122.1">
    <property type="nucleotide sequence ID" value="NZ_JBHTLH010000004.1"/>
</dbReference>
<keyword evidence="1" id="KW-0812">Transmembrane</keyword>
<proteinExistence type="predicted"/>
<gene>
    <name evidence="2" type="ORF">ACFQ22_00540</name>
</gene>
<protein>
    <recommendedName>
        <fullName evidence="4">DUF2273 domain-containing protein</fullName>
    </recommendedName>
</protein>
<reference evidence="3" key="1">
    <citation type="journal article" date="2019" name="Int. J. Syst. Evol. Microbiol.">
        <title>The Global Catalogue of Microorganisms (GCM) 10K type strain sequencing project: providing services to taxonomists for standard genome sequencing and annotation.</title>
        <authorList>
            <consortium name="The Broad Institute Genomics Platform"/>
            <consortium name="The Broad Institute Genome Sequencing Center for Infectious Disease"/>
            <person name="Wu L."/>
            <person name="Ma J."/>
        </authorList>
    </citation>
    <scope>NUCLEOTIDE SEQUENCE [LARGE SCALE GENOMIC DNA]</scope>
    <source>
        <strain evidence="3">CCUG 71848</strain>
    </source>
</reference>
<keyword evidence="3" id="KW-1185">Reference proteome</keyword>
<evidence type="ECO:0000256" key="1">
    <source>
        <dbReference type="SAM" id="Phobius"/>
    </source>
</evidence>
<sequence length="60" mass="6242">MNLIIYGGIIGMVCGIVWTFSGFSAVLLVLTLGVVGAMIGAIVNKFGGIKNLINQLVSDE</sequence>
<feature type="transmembrane region" description="Helical" evidence="1">
    <location>
        <begin position="20"/>
        <end position="43"/>
    </location>
</feature>
<organism evidence="2 3">
    <name type="scientific">Lentilactobacillus raoultii</name>
    <dbReference type="NCBI Taxonomy" id="1987503"/>
    <lineage>
        <taxon>Bacteria</taxon>
        <taxon>Bacillati</taxon>
        <taxon>Bacillota</taxon>
        <taxon>Bacilli</taxon>
        <taxon>Lactobacillales</taxon>
        <taxon>Lactobacillaceae</taxon>
        <taxon>Lentilactobacillus</taxon>
    </lineage>
</organism>
<dbReference type="Proteomes" id="UP001597156">
    <property type="component" value="Unassembled WGS sequence"/>
</dbReference>
<evidence type="ECO:0008006" key="4">
    <source>
        <dbReference type="Google" id="ProtNLM"/>
    </source>
</evidence>
<dbReference type="EMBL" id="JBHTLH010000004">
    <property type="protein sequence ID" value="MFD1123852.1"/>
    <property type="molecule type" value="Genomic_DNA"/>
</dbReference>
<evidence type="ECO:0000313" key="2">
    <source>
        <dbReference type="EMBL" id="MFD1123852.1"/>
    </source>
</evidence>
<accession>A0ABW3PER8</accession>
<comment type="caution">
    <text evidence="2">The sequence shown here is derived from an EMBL/GenBank/DDBJ whole genome shotgun (WGS) entry which is preliminary data.</text>
</comment>